<reference evidence="6 7" key="1">
    <citation type="submission" date="2020-03" db="EMBL/GenBank/DDBJ databases">
        <title>Genomic Encyclopedia of Type Strains, Phase IV (KMG-IV): sequencing the most valuable type-strain genomes for metagenomic binning, comparative biology and taxonomic classification.</title>
        <authorList>
            <person name="Goeker M."/>
        </authorList>
    </citation>
    <scope>NUCLEOTIDE SEQUENCE [LARGE SCALE GENOMIC DNA]</scope>
    <source>
        <strain evidence="6 7">DSM 101599</strain>
    </source>
</reference>
<evidence type="ECO:0000256" key="2">
    <source>
        <dbReference type="ARBA" id="ARBA00022748"/>
    </source>
</evidence>
<keyword evidence="2" id="KW-0201">Cytochrome c-type biogenesis</keyword>
<proteinExistence type="predicted"/>
<dbReference type="EMBL" id="JAASQL010000004">
    <property type="protein sequence ID" value="NIJ45993.1"/>
    <property type="molecule type" value="Genomic_DNA"/>
</dbReference>
<dbReference type="PANTHER" id="PTHR42852:SF6">
    <property type="entry name" value="THIOL:DISULFIDE INTERCHANGE PROTEIN DSBE"/>
    <property type="match status" value="1"/>
</dbReference>
<evidence type="ECO:0000313" key="6">
    <source>
        <dbReference type="EMBL" id="NIJ45993.1"/>
    </source>
</evidence>
<name>A0ABX0UCD3_9FLAO</name>
<dbReference type="Pfam" id="PF08534">
    <property type="entry name" value="Redoxin"/>
    <property type="match status" value="1"/>
</dbReference>
<accession>A0ABX0UCD3</accession>
<dbReference type="PANTHER" id="PTHR42852">
    <property type="entry name" value="THIOL:DISULFIDE INTERCHANGE PROTEIN DSBE"/>
    <property type="match status" value="1"/>
</dbReference>
<keyword evidence="7" id="KW-1185">Reference proteome</keyword>
<evidence type="ECO:0000256" key="1">
    <source>
        <dbReference type="ARBA" id="ARBA00004196"/>
    </source>
</evidence>
<dbReference type="CDD" id="cd02966">
    <property type="entry name" value="TlpA_like_family"/>
    <property type="match status" value="1"/>
</dbReference>
<dbReference type="GO" id="GO:0016853">
    <property type="term" value="F:isomerase activity"/>
    <property type="evidence" value="ECO:0007669"/>
    <property type="project" value="UniProtKB-KW"/>
</dbReference>
<sequence>MKYLKKIFVASTTLLTIACTNSPKHASIEGKIENLPSSITEVVLRTKDNVKNIKIENGVFKDTINIDGEFAYFQIGNQGKTLFLNKNTNLEINVDVNDFHKSIRYSGNGKKVNNYLLKRELITQDVFEKLDSINSLDKTAFDAYINTMVQKIEDLLKNHSDIDPLVNKTEKENLTVFIENLNNQYNTVNGIDASLQKGDTSPVFDYENYKGGSTKLSDLKGNYVYIDVWATWCPPCIAEIPFLKKLETKFHKKNIKFVSISVDNPNLKDKWKSMIKDKDMGGIQLFSNGDNNFMEAYQITGIPRFILLDTEGNIVSANAPRPSSDQIHTLLKNLP</sequence>
<dbReference type="InterPro" id="IPR013740">
    <property type="entry name" value="Redoxin"/>
</dbReference>
<evidence type="ECO:0000256" key="4">
    <source>
        <dbReference type="ARBA" id="ARBA00023284"/>
    </source>
</evidence>
<evidence type="ECO:0000313" key="7">
    <source>
        <dbReference type="Proteomes" id="UP000745859"/>
    </source>
</evidence>
<keyword evidence="3" id="KW-1015">Disulfide bond</keyword>
<dbReference type="PROSITE" id="PS51352">
    <property type="entry name" value="THIOREDOXIN_2"/>
    <property type="match status" value="1"/>
</dbReference>
<dbReference type="SUPFAM" id="SSF52833">
    <property type="entry name" value="Thioredoxin-like"/>
    <property type="match status" value="1"/>
</dbReference>
<dbReference type="InterPro" id="IPR036249">
    <property type="entry name" value="Thioredoxin-like_sf"/>
</dbReference>
<dbReference type="InterPro" id="IPR013766">
    <property type="entry name" value="Thioredoxin_domain"/>
</dbReference>
<protein>
    <submittedName>
        <fullName evidence="6">Thiol-disulfide isomerase/thioredoxin</fullName>
    </submittedName>
</protein>
<dbReference type="Gene3D" id="3.40.30.10">
    <property type="entry name" value="Glutaredoxin"/>
    <property type="match status" value="1"/>
</dbReference>
<feature type="domain" description="Thioredoxin" evidence="5">
    <location>
        <begin position="195"/>
        <end position="335"/>
    </location>
</feature>
<dbReference type="RefSeq" id="WP_243846551.1">
    <property type="nucleotide sequence ID" value="NZ_JAASQL010000004.1"/>
</dbReference>
<dbReference type="Proteomes" id="UP000745859">
    <property type="component" value="Unassembled WGS sequence"/>
</dbReference>
<keyword evidence="4" id="KW-0676">Redox-active center</keyword>
<comment type="subcellular location">
    <subcellularLocation>
        <location evidence="1">Cell envelope</location>
    </subcellularLocation>
</comment>
<evidence type="ECO:0000256" key="3">
    <source>
        <dbReference type="ARBA" id="ARBA00023157"/>
    </source>
</evidence>
<keyword evidence="6" id="KW-0413">Isomerase</keyword>
<evidence type="ECO:0000259" key="5">
    <source>
        <dbReference type="PROSITE" id="PS51352"/>
    </source>
</evidence>
<gene>
    <name evidence="6" type="ORF">FHR24_002471</name>
</gene>
<organism evidence="6 7">
    <name type="scientific">Wenyingzhuangia heitensis</name>
    <dbReference type="NCBI Taxonomy" id="1487859"/>
    <lineage>
        <taxon>Bacteria</taxon>
        <taxon>Pseudomonadati</taxon>
        <taxon>Bacteroidota</taxon>
        <taxon>Flavobacteriia</taxon>
        <taxon>Flavobacteriales</taxon>
        <taxon>Flavobacteriaceae</taxon>
        <taxon>Wenyingzhuangia</taxon>
    </lineage>
</organism>
<dbReference type="PROSITE" id="PS51257">
    <property type="entry name" value="PROKAR_LIPOPROTEIN"/>
    <property type="match status" value="1"/>
</dbReference>
<comment type="caution">
    <text evidence="6">The sequence shown here is derived from an EMBL/GenBank/DDBJ whole genome shotgun (WGS) entry which is preliminary data.</text>
</comment>
<dbReference type="InterPro" id="IPR050553">
    <property type="entry name" value="Thioredoxin_ResA/DsbE_sf"/>
</dbReference>